<evidence type="ECO:0008006" key="3">
    <source>
        <dbReference type="Google" id="ProtNLM"/>
    </source>
</evidence>
<comment type="caution">
    <text evidence="1">The sequence shown here is derived from an EMBL/GenBank/DDBJ whole genome shotgun (WGS) entry which is preliminary data.</text>
</comment>
<evidence type="ECO:0000313" key="2">
    <source>
        <dbReference type="Proteomes" id="UP001602119"/>
    </source>
</evidence>
<gene>
    <name evidence="1" type="ORF">ACFY05_28460</name>
</gene>
<dbReference type="EMBL" id="JBIAXI010000019">
    <property type="protein sequence ID" value="MFF4776801.1"/>
    <property type="molecule type" value="Genomic_DNA"/>
</dbReference>
<dbReference type="Proteomes" id="UP001602119">
    <property type="component" value="Unassembled WGS sequence"/>
</dbReference>
<evidence type="ECO:0000313" key="1">
    <source>
        <dbReference type="EMBL" id="MFF4776801.1"/>
    </source>
</evidence>
<accession>A0ABW6VBU6</accession>
<dbReference type="RefSeq" id="WP_387345218.1">
    <property type="nucleotide sequence ID" value="NZ_JBIAXI010000019.1"/>
</dbReference>
<sequence length="62" mass="6874">MKWKTASAKYRQDIARALTAATPAMPADGNGKPDDLTLRTAMRRCVCCRPSGRDRHVKGQRS</sequence>
<reference evidence="1 2" key="1">
    <citation type="submission" date="2024-10" db="EMBL/GenBank/DDBJ databases">
        <title>The Natural Products Discovery Center: Release of the First 8490 Sequenced Strains for Exploring Actinobacteria Biosynthetic Diversity.</title>
        <authorList>
            <person name="Kalkreuter E."/>
            <person name="Kautsar S.A."/>
            <person name="Yang D."/>
            <person name="Bader C.D."/>
            <person name="Teijaro C.N."/>
            <person name="Fluegel L."/>
            <person name="Davis C.M."/>
            <person name="Simpson J.R."/>
            <person name="Lauterbach L."/>
            <person name="Steele A.D."/>
            <person name="Gui C."/>
            <person name="Meng S."/>
            <person name="Li G."/>
            <person name="Viehrig K."/>
            <person name="Ye F."/>
            <person name="Su P."/>
            <person name="Kiefer A.F."/>
            <person name="Nichols A."/>
            <person name="Cepeda A.J."/>
            <person name="Yan W."/>
            <person name="Fan B."/>
            <person name="Jiang Y."/>
            <person name="Adhikari A."/>
            <person name="Zheng C.-J."/>
            <person name="Schuster L."/>
            <person name="Cowan T.M."/>
            <person name="Smanski M.J."/>
            <person name="Chevrette M.G."/>
            <person name="De Carvalho L.P.S."/>
            <person name="Shen B."/>
        </authorList>
    </citation>
    <scope>NUCLEOTIDE SEQUENCE [LARGE SCALE GENOMIC DNA]</scope>
    <source>
        <strain evidence="1 2">NPDC001281</strain>
    </source>
</reference>
<protein>
    <recommendedName>
        <fullName evidence="3">Transposase</fullName>
    </recommendedName>
</protein>
<organism evidence="1 2">
    <name type="scientific">Microtetraspora fusca</name>
    <dbReference type="NCBI Taxonomy" id="1997"/>
    <lineage>
        <taxon>Bacteria</taxon>
        <taxon>Bacillati</taxon>
        <taxon>Actinomycetota</taxon>
        <taxon>Actinomycetes</taxon>
        <taxon>Streptosporangiales</taxon>
        <taxon>Streptosporangiaceae</taxon>
        <taxon>Microtetraspora</taxon>
    </lineage>
</organism>
<proteinExistence type="predicted"/>
<name>A0ABW6VBU6_MICFU</name>
<keyword evidence="2" id="KW-1185">Reference proteome</keyword>